<evidence type="ECO:0000313" key="2">
    <source>
        <dbReference type="EMBL" id="CEL24882.1"/>
    </source>
</evidence>
<gene>
    <name evidence="1" type="ORF">BRM9_1100</name>
    <name evidence="2" type="ORF">MB9_1244</name>
</gene>
<dbReference type="Proteomes" id="UP000029661">
    <property type="component" value="Chromosome"/>
</dbReference>
<evidence type="ECO:0000313" key="4">
    <source>
        <dbReference type="Proteomes" id="UP000062768"/>
    </source>
</evidence>
<dbReference type="GeneID" id="26739490"/>
<dbReference type="RefSeq" id="WP_052399972.1">
    <property type="nucleotide sequence ID" value="NZ_CP006933.1"/>
</dbReference>
<reference evidence="2" key="2">
    <citation type="submission" date="2014-09" db="EMBL/GenBank/DDBJ databases">
        <authorList>
            <person name="Bishop-Lilly K.A."/>
            <person name="Broomall S.M."/>
            <person name="Chain P.S."/>
            <person name="Chertkov O."/>
            <person name="Coyne S.R."/>
            <person name="Daligault H.E."/>
            <person name="Davenport K.W."/>
            <person name="Erkkila T."/>
            <person name="Frey K.G."/>
            <person name="Gibbons H.S."/>
            <person name="Gu W."/>
            <person name="Jaissle J."/>
            <person name="Johnson S.L."/>
            <person name="Koroleva G.I."/>
            <person name="Ladner J.T."/>
            <person name="Lo C.-C."/>
            <person name="Minogue T.D."/>
            <person name="Munk C."/>
            <person name="Palacios G.F."/>
            <person name="Redden C.L."/>
            <person name="Rosenzweig C.N."/>
            <person name="Scholz M.B."/>
            <person name="Teshima H."/>
            <person name="Xu Y."/>
        </authorList>
    </citation>
    <scope>NUCLEOTIDE SEQUENCE</scope>
    <source>
        <strain evidence="2">Mb9</strain>
    </source>
</reference>
<organism evidence="1 3">
    <name type="scientific">Methanobacterium formicicum</name>
    <dbReference type="NCBI Taxonomy" id="2162"/>
    <lineage>
        <taxon>Archaea</taxon>
        <taxon>Methanobacteriati</taxon>
        <taxon>Methanobacteriota</taxon>
        <taxon>Methanomada group</taxon>
        <taxon>Methanobacteria</taxon>
        <taxon>Methanobacteriales</taxon>
        <taxon>Methanobacteriaceae</taxon>
        <taxon>Methanobacterium</taxon>
    </lineage>
</organism>
<dbReference type="Proteomes" id="UP000062768">
    <property type="component" value="Chromosome I"/>
</dbReference>
<evidence type="ECO:0000313" key="3">
    <source>
        <dbReference type="Proteomes" id="UP000029661"/>
    </source>
</evidence>
<dbReference type="AlphaFoldDB" id="A0A089ZAU7"/>
<sequence>MTYLICERCGGYYQLKEGEKVEDFSDECECGGKLFYTESLPENREGEIYQDDPTEDTFYTDEYSQQDQVEVEPLINNQIDGVGPQTDYQIEDIEPQADNQTEDMEPPENIQIEDINESITLSEQDKKRKEYKYALELQEILDLRGSYVIKEGVGGQSFKVVPEGIETHNGLFIKFTDIISVEDVSKPRTVEKKSGIAGLISSGQSLLSSTRRTLKLRYFEGEIEFKDVKKNDAKRLVSYINRLISKE</sequence>
<dbReference type="KEGG" id="mfc:BRM9_1100"/>
<dbReference type="STRING" id="2162.BRM9_1100"/>
<dbReference type="EMBL" id="CP006933">
    <property type="protein sequence ID" value="AIS31916.1"/>
    <property type="molecule type" value="Genomic_DNA"/>
</dbReference>
<proteinExistence type="predicted"/>
<dbReference type="EMBL" id="LN734822">
    <property type="protein sequence ID" value="CEL24882.1"/>
    <property type="molecule type" value="Genomic_DNA"/>
</dbReference>
<dbReference type="PATRIC" id="fig|2162.10.peg.1302"/>
<name>A0A089ZAU7_METFO</name>
<evidence type="ECO:0000313" key="1">
    <source>
        <dbReference type="EMBL" id="AIS31916.1"/>
    </source>
</evidence>
<reference evidence="1" key="1">
    <citation type="submission" date="2013-12" db="EMBL/GenBank/DDBJ databases">
        <title>The complete genome sequence of Methanobacterium sp. BRM9.</title>
        <authorList>
            <consortium name="Pastoral Greenhouse Gas Research Consortium"/>
            <person name="Kelly W.J."/>
            <person name="Leahy S.C."/>
            <person name="Perry R."/>
            <person name="Li D."/>
            <person name="Altermann E."/>
            <person name="Lambie S.C."/>
            <person name="Attwood G.T."/>
        </authorList>
    </citation>
    <scope>NUCLEOTIDE SEQUENCE [LARGE SCALE GENOMIC DNA]</scope>
    <source>
        <strain evidence="1">BRM9</strain>
    </source>
</reference>
<accession>A0A089ZAU7</accession>
<dbReference type="OrthoDB" id="71589at2157"/>
<keyword evidence="4" id="KW-1185">Reference proteome</keyword>
<protein>
    <submittedName>
        <fullName evidence="1">Uncharacterized protein</fullName>
    </submittedName>
</protein>